<proteinExistence type="predicted"/>
<sequence>MPKRFRPGLQALCAGPMPKTVCLSRPHCRQHVLLGQIPLIELSRADILRVVQARQRALSSNGAAGGMDLSALLSRVQNVAVGSTQQGILAVNSTVRLPDFPIVQSLQVPTVAFSAQVNGAEIAQTRLLRSNLTPNSEFSPVVQVQFNESDDTQQRMAQLSLDSPITAGVSGFQLGGIRTFSRVAVEMDLGSIQQRMGNRTASTQDGAAAGGQPLPIRDVSLQVSADRPEARLQTSLTLDQIPFPFSVSVPFSVDAMVGNQQLARVQMSPSAITRDNPAVQIDTVFADADAAKDTLADFALNERSSNQVSVTGFQIAGARTFSQIRPVSLSRADLVAAASRQGSGAGAGGGISSLLNMVKSAQVDAPASRSEILINSAIAMPNIALPVPVSVEIPPVSLVGSLGNVPVLNVRTALPKLNTADKSDIQPSVALVFDSSEDIQNRVAQVNLANTSATVSGVRVGGIRILERVTFSTPLALPAGATSGGGNGTAPGLSTLPIRDTVVTIAQDRPVVDLSTLFAVPEAFNALQTDINVNVPISVGFNLGNSQLAQFSTPGQLKRQAQVPLSAAITFSGEADTKANVARFATGLMNSLTNGTQAPSDPIAVRGLVIGGVQTFSRMSLVSVTSSDLLARFGRGGNAQDPGATPPPAAGGASALLTMLKSVQVSSPADQSAINVAALVTMPQIPFPATVNIPPITLAGQLNNIPVMSIRTTVPSLNTQAAGDINPSVTLAFDSSEDVQNRVGQVSFANAVAAATGLRVGGIQTFEQVVLSMALPNLDPNALLNRARNPANDPAQSPSAPSLLGETSVVVSEQDPTINIRSEANIPDTVPFDFNIDLPIRAAVDVGNARITQVDIPTKFSRQDRKVPLAVGVQMSNEDPAKAAVAQFASLSCPVAAVMARDKTKGHKSLCAGFKLVASPHSHAYRCELVQCGRAQLGPIFWLWRWQRYTPR</sequence>
<dbReference type="OrthoDB" id="10659653at2759"/>
<reference evidence="2 3" key="1">
    <citation type="submission" date="2016-07" db="EMBL/GenBank/DDBJ databases">
        <title>Pervasive Adenine N6-methylation of Active Genes in Fungi.</title>
        <authorList>
            <consortium name="DOE Joint Genome Institute"/>
            <person name="Mondo S.J."/>
            <person name="Dannebaum R.O."/>
            <person name="Kuo R.C."/>
            <person name="Labutti K."/>
            <person name="Haridas S."/>
            <person name="Kuo A."/>
            <person name="Salamov A."/>
            <person name="Ahrendt S.R."/>
            <person name="Lipzen A."/>
            <person name="Sullivan W."/>
            <person name="Andreopoulos W.B."/>
            <person name="Clum A."/>
            <person name="Lindquist E."/>
            <person name="Daum C."/>
            <person name="Ramamoorthy G.K."/>
            <person name="Gryganskyi A."/>
            <person name="Culley D."/>
            <person name="Magnuson J.K."/>
            <person name="James T.Y."/>
            <person name="O'Malley M.A."/>
            <person name="Stajich J.E."/>
            <person name="Spatafora J.W."/>
            <person name="Visel A."/>
            <person name="Grigoriev I.V."/>
        </authorList>
    </citation>
    <scope>NUCLEOTIDE SEQUENCE [LARGE SCALE GENOMIC DNA]</scope>
    <source>
        <strain evidence="2 3">PL171</strain>
    </source>
</reference>
<organism evidence="2 3">
    <name type="scientific">Catenaria anguillulae PL171</name>
    <dbReference type="NCBI Taxonomy" id="765915"/>
    <lineage>
        <taxon>Eukaryota</taxon>
        <taxon>Fungi</taxon>
        <taxon>Fungi incertae sedis</taxon>
        <taxon>Blastocladiomycota</taxon>
        <taxon>Blastocladiomycetes</taxon>
        <taxon>Blastocladiales</taxon>
        <taxon>Catenariaceae</taxon>
        <taxon>Catenaria</taxon>
    </lineage>
</organism>
<name>A0A1Y2HT53_9FUNG</name>
<accession>A0A1Y2HT53</accession>
<evidence type="ECO:0000313" key="3">
    <source>
        <dbReference type="Proteomes" id="UP000193411"/>
    </source>
</evidence>
<evidence type="ECO:0000256" key="1">
    <source>
        <dbReference type="SAM" id="MobiDB-lite"/>
    </source>
</evidence>
<dbReference type="Proteomes" id="UP000193411">
    <property type="component" value="Unassembled WGS sequence"/>
</dbReference>
<gene>
    <name evidence="2" type="ORF">BCR44DRAFT_1025653</name>
</gene>
<dbReference type="AlphaFoldDB" id="A0A1Y2HT53"/>
<feature type="region of interest" description="Disordered" evidence="1">
    <location>
        <begin position="785"/>
        <end position="805"/>
    </location>
</feature>
<dbReference type="EMBL" id="MCFL01000011">
    <property type="protein sequence ID" value="ORZ37796.1"/>
    <property type="molecule type" value="Genomic_DNA"/>
</dbReference>
<keyword evidence="3" id="KW-1185">Reference proteome</keyword>
<protein>
    <submittedName>
        <fullName evidence="2">Uncharacterized protein</fullName>
    </submittedName>
</protein>
<evidence type="ECO:0000313" key="2">
    <source>
        <dbReference type="EMBL" id="ORZ37796.1"/>
    </source>
</evidence>
<comment type="caution">
    <text evidence="2">The sequence shown here is derived from an EMBL/GenBank/DDBJ whole genome shotgun (WGS) entry which is preliminary data.</text>
</comment>